<gene>
    <name evidence="1" type="ORF">ATN84_25035</name>
</gene>
<protein>
    <submittedName>
        <fullName evidence="1">Uncharacterized protein</fullName>
    </submittedName>
</protein>
<proteinExistence type="predicted"/>
<comment type="caution">
    <text evidence="1">The sequence shown here is derived from an EMBL/GenBank/DDBJ whole genome shotgun (WGS) entry which is preliminary data.</text>
</comment>
<organism evidence="1 2">
    <name type="scientific">Paramesorhizobium deserti</name>
    <dbReference type="NCBI Taxonomy" id="1494590"/>
    <lineage>
        <taxon>Bacteria</taxon>
        <taxon>Pseudomonadati</taxon>
        <taxon>Pseudomonadota</taxon>
        <taxon>Alphaproteobacteria</taxon>
        <taxon>Hyphomicrobiales</taxon>
        <taxon>Phyllobacteriaceae</taxon>
        <taxon>Paramesorhizobium</taxon>
    </lineage>
</organism>
<evidence type="ECO:0000313" key="1">
    <source>
        <dbReference type="EMBL" id="KXF77883.1"/>
    </source>
</evidence>
<accession>A0A135HXK0</accession>
<dbReference type="STRING" id="1494590.ATN84_25035"/>
<evidence type="ECO:0000313" key="2">
    <source>
        <dbReference type="Proteomes" id="UP000070107"/>
    </source>
</evidence>
<keyword evidence="2" id="KW-1185">Reference proteome</keyword>
<dbReference type="EMBL" id="LNTU01000008">
    <property type="protein sequence ID" value="KXF77883.1"/>
    <property type="molecule type" value="Genomic_DNA"/>
</dbReference>
<dbReference type="Proteomes" id="UP000070107">
    <property type="component" value="Unassembled WGS sequence"/>
</dbReference>
<dbReference type="AlphaFoldDB" id="A0A135HXK0"/>
<sequence length="79" mass="8251">MSTDGFDDQGKGSITSAMWVESGSATSGVGCGPSASRLVIAIAAVSMLPFFENDEIPAYIWSAKHVFTLNPMNQAKPVG</sequence>
<name>A0A135HXK0_9HYPH</name>
<reference evidence="1 2" key="1">
    <citation type="submission" date="2015-11" db="EMBL/GenBank/DDBJ databases">
        <title>Draft genome sequence of Paramesorhizobium deserti A-3-E, a strain highly resistant to diverse beta-lactam antibiotics.</title>
        <authorList>
            <person name="Lv R."/>
            <person name="Yang X."/>
            <person name="Fang N."/>
            <person name="Guo J."/>
            <person name="Luo X."/>
            <person name="Peng F."/>
            <person name="Yang R."/>
            <person name="Cui Y."/>
            <person name="Fang C."/>
            <person name="Song Y."/>
        </authorList>
    </citation>
    <scope>NUCLEOTIDE SEQUENCE [LARGE SCALE GENOMIC DNA]</scope>
    <source>
        <strain evidence="1 2">A-3-E</strain>
    </source>
</reference>